<dbReference type="KEGG" id="sna:Snas_3235"/>
<keyword evidence="4" id="KW-1185">Reference proteome</keyword>
<evidence type="ECO:0000256" key="1">
    <source>
        <dbReference type="SAM" id="MobiDB-lite"/>
    </source>
</evidence>
<evidence type="ECO:0000313" key="3">
    <source>
        <dbReference type="EMBL" id="ADD42905.1"/>
    </source>
</evidence>
<organism evidence="3 4">
    <name type="scientific">Stackebrandtia nassauensis (strain DSM 44728 / CIP 108903 / NRRL B-16338 / NBRC 102104 / LLR-40K-21)</name>
    <dbReference type="NCBI Taxonomy" id="446470"/>
    <lineage>
        <taxon>Bacteria</taxon>
        <taxon>Bacillati</taxon>
        <taxon>Actinomycetota</taxon>
        <taxon>Actinomycetes</taxon>
        <taxon>Glycomycetales</taxon>
        <taxon>Glycomycetaceae</taxon>
        <taxon>Stackebrandtia</taxon>
    </lineage>
</organism>
<dbReference type="EMBL" id="CP001778">
    <property type="protein sequence ID" value="ADD42905.1"/>
    <property type="molecule type" value="Genomic_DNA"/>
</dbReference>
<dbReference type="HOGENOM" id="CLU_979725_0_0_11"/>
<sequence length="284" mass="31491">MTHWHPAKVNAVAAITRDGHVLEIRPVAPDDASLRKLSKDYSALVALDHERIIAVAFYEHRGHERQHGVAEVFVDPRHHGRGIATLLLEHLDAVNPTSEPRTADGNQIAHLLTTYGIPTAARHTEPRIVVRPLAVETVTLAAAIERDTTGQAVLRLEPTDANATLTNDRTYRPATDPDIATMWRSLRTAPLLRSHAIDTGALEDLTQRLAQLARDHPEVTELTLNPILAGTERLVVIDAKLRLATTPDTSHQPLPRLPLQHTPGLTRDLKILPSRHHQRRHPTP</sequence>
<evidence type="ECO:0000313" key="4">
    <source>
        <dbReference type="Proteomes" id="UP000000844"/>
    </source>
</evidence>
<name>D3QBM3_STANL</name>
<dbReference type="PANTHER" id="PTHR42793:SF1">
    <property type="entry name" value="PEPTIDYL-LYSINE N-ACETYLTRANSFERASE PATZ"/>
    <property type="match status" value="1"/>
</dbReference>
<feature type="region of interest" description="Disordered" evidence="1">
    <location>
        <begin position="247"/>
        <end position="284"/>
    </location>
</feature>
<dbReference type="SUPFAM" id="SSF55729">
    <property type="entry name" value="Acyl-CoA N-acyltransferases (Nat)"/>
    <property type="match status" value="1"/>
</dbReference>
<accession>D3QBM3</accession>
<dbReference type="eggNOG" id="COG0454">
    <property type="taxonomic scope" value="Bacteria"/>
</dbReference>
<dbReference type="OrthoDB" id="190266at2"/>
<dbReference type="CDD" id="cd04301">
    <property type="entry name" value="NAT_SF"/>
    <property type="match status" value="1"/>
</dbReference>
<dbReference type="PANTHER" id="PTHR42793">
    <property type="entry name" value="COA BINDING DOMAIN CONTAINING PROTEIN"/>
    <property type="match status" value="1"/>
</dbReference>
<gene>
    <name evidence="3" type="ordered locus">Snas_3235</name>
</gene>
<dbReference type="PROSITE" id="PS51186">
    <property type="entry name" value="GNAT"/>
    <property type="match status" value="1"/>
</dbReference>
<reference evidence="3 4" key="1">
    <citation type="journal article" date="2009" name="Stand. Genomic Sci.">
        <title>Complete genome sequence of Stackebrandtia nassauensis type strain (LLR-40K-21).</title>
        <authorList>
            <person name="Munk C."/>
            <person name="Lapidus A."/>
            <person name="Copeland A."/>
            <person name="Jando M."/>
            <person name="Mayilraj S."/>
            <person name="Glavina Del Rio T."/>
            <person name="Nolan M."/>
            <person name="Chen F."/>
            <person name="Lucas S."/>
            <person name="Tice H."/>
            <person name="Cheng J.F."/>
            <person name="Han C."/>
            <person name="Detter J.C."/>
            <person name="Bruce D."/>
            <person name="Goodwin L."/>
            <person name="Chain P."/>
            <person name="Pitluck S."/>
            <person name="Goker M."/>
            <person name="Ovchinikova G."/>
            <person name="Pati A."/>
            <person name="Ivanova N."/>
            <person name="Mavromatis K."/>
            <person name="Chen A."/>
            <person name="Palaniappan K."/>
            <person name="Land M."/>
            <person name="Hauser L."/>
            <person name="Chang Y.J."/>
            <person name="Jeffries C.D."/>
            <person name="Bristow J."/>
            <person name="Eisen J.A."/>
            <person name="Markowitz V."/>
            <person name="Hugenholtz P."/>
            <person name="Kyrpides N.C."/>
            <person name="Klenk H.P."/>
        </authorList>
    </citation>
    <scope>NUCLEOTIDE SEQUENCE [LARGE SCALE GENOMIC DNA]</scope>
    <source>
        <strain evidence="4">DSM 44728 / CIP 108903 / NRRL B-16338 / NBRC 102104 / LLR-40K-21</strain>
    </source>
</reference>
<dbReference type="InterPro" id="IPR016181">
    <property type="entry name" value="Acyl_CoA_acyltransferase"/>
</dbReference>
<dbReference type="Proteomes" id="UP000000844">
    <property type="component" value="Chromosome"/>
</dbReference>
<dbReference type="STRING" id="446470.Snas_3235"/>
<evidence type="ECO:0000259" key="2">
    <source>
        <dbReference type="PROSITE" id="PS51186"/>
    </source>
</evidence>
<dbReference type="GO" id="GO:0016747">
    <property type="term" value="F:acyltransferase activity, transferring groups other than amino-acyl groups"/>
    <property type="evidence" value="ECO:0007669"/>
    <property type="project" value="InterPro"/>
</dbReference>
<dbReference type="Pfam" id="PF13508">
    <property type="entry name" value="Acetyltransf_7"/>
    <property type="match status" value="1"/>
</dbReference>
<proteinExistence type="predicted"/>
<dbReference type="Pfam" id="PF13549">
    <property type="entry name" value="ATP-grasp_5"/>
    <property type="match status" value="1"/>
</dbReference>
<dbReference type="RefSeq" id="WP_013018476.1">
    <property type="nucleotide sequence ID" value="NC_013947.1"/>
</dbReference>
<dbReference type="AlphaFoldDB" id="D3QBM3"/>
<dbReference type="InterPro" id="IPR000182">
    <property type="entry name" value="GNAT_dom"/>
</dbReference>
<dbReference type="Gene3D" id="3.40.630.30">
    <property type="match status" value="1"/>
</dbReference>
<protein>
    <recommendedName>
        <fullName evidence="2">N-acetyltransferase domain-containing protein</fullName>
    </recommendedName>
</protein>
<feature type="compositionally biased region" description="Basic residues" evidence="1">
    <location>
        <begin position="273"/>
        <end position="284"/>
    </location>
</feature>
<dbReference type="Gene3D" id="3.30.470.20">
    <property type="entry name" value="ATP-grasp fold, B domain"/>
    <property type="match status" value="1"/>
</dbReference>
<feature type="domain" description="N-acetyltransferase" evidence="2">
    <location>
        <begin position="1"/>
        <end position="136"/>
    </location>
</feature>